<feature type="region of interest" description="Disordered" evidence="1">
    <location>
        <begin position="310"/>
        <end position="330"/>
    </location>
</feature>
<evidence type="ECO:0000313" key="3">
    <source>
        <dbReference type="Proteomes" id="UP000093795"/>
    </source>
</evidence>
<dbReference type="Pfam" id="PF13481">
    <property type="entry name" value="AAA_25"/>
    <property type="match status" value="1"/>
</dbReference>
<protein>
    <recommendedName>
        <fullName evidence="4">AAA family ATPase</fullName>
    </recommendedName>
</protein>
<accession>A0A1A3BEE5</accession>
<reference evidence="2 3" key="1">
    <citation type="submission" date="2016-06" db="EMBL/GenBank/DDBJ databases">
        <authorList>
            <person name="Kjaerup R.B."/>
            <person name="Dalgaard T.S."/>
            <person name="Juul-Madsen H.R."/>
        </authorList>
    </citation>
    <scope>NUCLEOTIDE SEQUENCE [LARGE SCALE GENOMIC DNA]</scope>
    <source>
        <strain evidence="2 3">1081914.2</strain>
    </source>
</reference>
<dbReference type="OrthoDB" id="4926055at2"/>
<dbReference type="Proteomes" id="UP000093795">
    <property type="component" value="Unassembled WGS sequence"/>
</dbReference>
<dbReference type="InterPro" id="IPR027417">
    <property type="entry name" value="P-loop_NTPase"/>
</dbReference>
<comment type="caution">
    <text evidence="2">The sequence shown here is derived from an EMBL/GenBank/DDBJ whole genome shotgun (WGS) entry which is preliminary data.</text>
</comment>
<dbReference type="SUPFAM" id="SSF52540">
    <property type="entry name" value="P-loop containing nucleoside triphosphate hydrolases"/>
    <property type="match status" value="1"/>
</dbReference>
<evidence type="ECO:0000313" key="2">
    <source>
        <dbReference type="EMBL" id="OBI72713.1"/>
    </source>
</evidence>
<evidence type="ECO:0008006" key="4">
    <source>
        <dbReference type="Google" id="ProtNLM"/>
    </source>
</evidence>
<feature type="compositionally biased region" description="Basic and acidic residues" evidence="1">
    <location>
        <begin position="733"/>
        <end position="746"/>
    </location>
</feature>
<feature type="region of interest" description="Disordered" evidence="1">
    <location>
        <begin position="722"/>
        <end position="794"/>
    </location>
</feature>
<sequence>MTPADAATVIAQIPMTANIYFGVNPTRGPARTNNGRGTEADVTRLAALWCDLDTKPGGCPSLDVAYAIIANLSIILGTRPSVIVRSGHGLHAYWPISDGHIRDGDITSGRALIRRWRRLVAAVADTLNVKVDNVYELARMMRVPGTFNNKNTDGQGPIPVITYGGAGGPLTMSEVDERLTEVGIYEQPGDGEASREEVSPPSGWKWAERTCRYAAKMIEGWAADAPKPGAARNPWYYGQHIRLFCARRHGCITEADYRRARQTLVDRHAHVVRTTEPRREPKRFEIADMIRYGTALAASKTDEQIRAELGGHTHEPGESANSRDPAGRRPHVTWANQIIPEPVVWAWCGNFGDDPRDSEQDSAGSLNDKPAESWNLAGGGVAGEESWESCWSGSFPSGRIAAGTIAIGAGTEGLGKSSFAVYLSAQVSTGKLPGAWVGVPRRVLYVAVEDSWKHTVVPRLIAAGADLTRIGRFDVITETDETMHLLLPFDNTLLEQTIVEHNVALVVLDPLMSLISDRIDTHRERDVRQALDPLVAIADRTGAVLYGVAHFNKGDGTDVSARITGSGAFKNVPRAVFGFARDPETGDCVITQSKNSLGRADLPSLRYRMESAEVDTPTGTAVTGRFVPLGLSDRSVADILAASGRGGDDRGEDGLNPAQRFIIGYLREHANDNADGEVYSRDVIDAGNKVGYSEKDLIKARSRIKDKIPTRRSRAGEENGWFWRLSQTASDQQDSKIPGEKDEKAAPDQQGSKIPEEDILRADRGSCWSEARRESATDGGPLEEPSEEPPANSQTCCACGNQLLTPCRLRSKSEQVVPGWFRGVVATLL</sequence>
<dbReference type="Gene3D" id="3.40.50.300">
    <property type="entry name" value="P-loop containing nucleotide triphosphate hydrolases"/>
    <property type="match status" value="1"/>
</dbReference>
<name>A0A1A3BEE5_MYCAS</name>
<proteinExistence type="predicted"/>
<feature type="compositionally biased region" description="Basic and acidic residues" evidence="1">
    <location>
        <begin position="754"/>
        <end position="776"/>
    </location>
</feature>
<dbReference type="RefSeq" id="WP_155772322.1">
    <property type="nucleotide sequence ID" value="NZ_LZKQ01000331.1"/>
</dbReference>
<organism evidence="2 3">
    <name type="scientific">Mycobacterium asiaticum</name>
    <dbReference type="NCBI Taxonomy" id="1790"/>
    <lineage>
        <taxon>Bacteria</taxon>
        <taxon>Bacillati</taxon>
        <taxon>Actinomycetota</taxon>
        <taxon>Actinomycetes</taxon>
        <taxon>Mycobacteriales</taxon>
        <taxon>Mycobacteriaceae</taxon>
        <taxon>Mycobacterium</taxon>
    </lineage>
</organism>
<gene>
    <name evidence="2" type="ORF">A9X01_07605</name>
</gene>
<evidence type="ECO:0000256" key="1">
    <source>
        <dbReference type="SAM" id="MobiDB-lite"/>
    </source>
</evidence>
<dbReference type="AlphaFoldDB" id="A0A1A3BEE5"/>
<dbReference type="EMBL" id="LZKQ01000331">
    <property type="protein sequence ID" value="OBI72713.1"/>
    <property type="molecule type" value="Genomic_DNA"/>
</dbReference>